<reference evidence="2 3" key="1">
    <citation type="submission" date="2023-11" db="EMBL/GenBank/DDBJ databases">
        <title>Halocaridina rubra genome assembly.</title>
        <authorList>
            <person name="Smith C."/>
        </authorList>
    </citation>
    <scope>NUCLEOTIDE SEQUENCE [LARGE SCALE GENOMIC DNA]</scope>
    <source>
        <strain evidence="2">EP-1</strain>
        <tissue evidence="2">Whole</tissue>
    </source>
</reference>
<dbReference type="Proteomes" id="UP001381693">
    <property type="component" value="Unassembled WGS sequence"/>
</dbReference>
<feature type="transmembrane region" description="Helical" evidence="1">
    <location>
        <begin position="7"/>
        <end position="27"/>
    </location>
</feature>
<dbReference type="AlphaFoldDB" id="A0AAN9A6D3"/>
<name>A0AAN9A6D3_HALRR</name>
<dbReference type="EMBL" id="JAXCGZ010004090">
    <property type="protein sequence ID" value="KAK7082296.1"/>
    <property type="molecule type" value="Genomic_DNA"/>
</dbReference>
<evidence type="ECO:0000256" key="1">
    <source>
        <dbReference type="SAM" id="Phobius"/>
    </source>
</evidence>
<dbReference type="PANTHER" id="PTHR21398">
    <property type="entry name" value="AGAP007094-PA"/>
    <property type="match status" value="1"/>
</dbReference>
<comment type="caution">
    <text evidence="2">The sequence shown here is derived from an EMBL/GenBank/DDBJ whole genome shotgun (WGS) entry which is preliminary data.</text>
</comment>
<keyword evidence="3" id="KW-1185">Reference proteome</keyword>
<organism evidence="2 3">
    <name type="scientific">Halocaridina rubra</name>
    <name type="common">Hawaiian red shrimp</name>
    <dbReference type="NCBI Taxonomy" id="373956"/>
    <lineage>
        <taxon>Eukaryota</taxon>
        <taxon>Metazoa</taxon>
        <taxon>Ecdysozoa</taxon>
        <taxon>Arthropoda</taxon>
        <taxon>Crustacea</taxon>
        <taxon>Multicrustacea</taxon>
        <taxon>Malacostraca</taxon>
        <taxon>Eumalacostraca</taxon>
        <taxon>Eucarida</taxon>
        <taxon>Decapoda</taxon>
        <taxon>Pleocyemata</taxon>
        <taxon>Caridea</taxon>
        <taxon>Atyoidea</taxon>
        <taxon>Atyidae</taxon>
        <taxon>Halocaridina</taxon>
    </lineage>
</organism>
<keyword evidence="1" id="KW-0812">Transmembrane</keyword>
<accession>A0AAN9A6D3</accession>
<evidence type="ECO:0000313" key="3">
    <source>
        <dbReference type="Proteomes" id="UP001381693"/>
    </source>
</evidence>
<dbReference type="Pfam" id="PF07841">
    <property type="entry name" value="DM4_12"/>
    <property type="match status" value="2"/>
</dbReference>
<dbReference type="SMART" id="SM00718">
    <property type="entry name" value="DM4_12"/>
    <property type="match status" value="2"/>
</dbReference>
<keyword evidence="1" id="KW-1133">Transmembrane helix</keyword>
<dbReference type="PANTHER" id="PTHR21398:SF6">
    <property type="entry name" value="AGAP007094-PA"/>
    <property type="match status" value="1"/>
</dbReference>
<gene>
    <name evidence="2" type="ORF">SK128_024128</name>
</gene>
<keyword evidence="1" id="KW-0472">Membrane</keyword>
<evidence type="ECO:0000313" key="2">
    <source>
        <dbReference type="EMBL" id="KAK7082296.1"/>
    </source>
</evidence>
<sequence length="429" mass="48351">MGSRPIWIVFFVTIFFALSGVTFYSSYDIEDGDEGDNGGHSLQKRFLFMSSDRVLGFPQGTNLYLDLTLSMPGIRNMPDGYTSIMTLSADLAVSLDDLGFTNGENPFFFFPYYDVVQGRDLPGVNSAGGDRLLMFEFIEGLLESIGMEGRPCLLRAICEVFEVPLNNHGFIGEILELFLSATRAPYAEMRAGDYVAAERAGRNQGNCSSYTRSCIHSLFATYLTDEPKLVPVSDESRQKRFLYFTRERRLTLPPGSVFILTPVITFPFRGDVPYGFSGYQMNGVFQILLDEFGLTSEENPWGIIEGLDEAFSQRRHTVTRRSDPMYPGGDRDMFYNIIEDTLHNFGLNGKACVLRAICEMFQFPLDNHGFFAEFLELFFSVSNSRDAELRLSDYVAAERTGRTTGDCSAYFDSCPLSLFKNPLETHHHP</sequence>
<proteinExistence type="predicted"/>
<dbReference type="InterPro" id="IPR006631">
    <property type="entry name" value="DM4_12"/>
</dbReference>
<protein>
    <submittedName>
        <fullName evidence="2">Uncharacterized protein</fullName>
    </submittedName>
</protein>